<feature type="region of interest" description="Disordered" evidence="1">
    <location>
        <begin position="1"/>
        <end position="39"/>
    </location>
</feature>
<evidence type="ECO:0000313" key="2">
    <source>
        <dbReference type="EMBL" id="EYC35359.1"/>
    </source>
</evidence>
<feature type="compositionally biased region" description="Polar residues" evidence="1">
    <location>
        <begin position="20"/>
        <end position="34"/>
    </location>
</feature>
<name>A0A016W684_9BILA</name>
<dbReference type="AlphaFoldDB" id="A0A016W684"/>
<organism evidence="2 3">
    <name type="scientific">Ancylostoma ceylanicum</name>
    <dbReference type="NCBI Taxonomy" id="53326"/>
    <lineage>
        <taxon>Eukaryota</taxon>
        <taxon>Metazoa</taxon>
        <taxon>Ecdysozoa</taxon>
        <taxon>Nematoda</taxon>
        <taxon>Chromadorea</taxon>
        <taxon>Rhabditida</taxon>
        <taxon>Rhabditina</taxon>
        <taxon>Rhabditomorpha</taxon>
        <taxon>Strongyloidea</taxon>
        <taxon>Ancylostomatidae</taxon>
        <taxon>Ancylostomatinae</taxon>
        <taxon>Ancylostoma</taxon>
    </lineage>
</organism>
<sequence>MRSYDKSSSPVSLRPKQKENQTMNTPPQALTSAKPSRRKTPITLAPENANYHIATIVCACFHSGPIALEQFAWTRRSRRAEV</sequence>
<proteinExistence type="predicted"/>
<reference evidence="3" key="1">
    <citation type="journal article" date="2015" name="Nat. Genet.">
        <title>The genome and transcriptome of the zoonotic hookworm Ancylostoma ceylanicum identify infection-specific gene families.</title>
        <authorList>
            <person name="Schwarz E.M."/>
            <person name="Hu Y."/>
            <person name="Antoshechkin I."/>
            <person name="Miller M.M."/>
            <person name="Sternberg P.W."/>
            <person name="Aroian R.V."/>
        </authorList>
    </citation>
    <scope>NUCLEOTIDE SEQUENCE</scope>
    <source>
        <strain evidence="3">HY135</strain>
    </source>
</reference>
<accession>A0A016W684</accession>
<comment type="caution">
    <text evidence="2">The sequence shown here is derived from an EMBL/GenBank/DDBJ whole genome shotgun (WGS) entry which is preliminary data.</text>
</comment>
<gene>
    <name evidence="2" type="primary">Acey_s1072.g3536</name>
    <name evidence="2" type="ORF">Y032_1072g3536</name>
</gene>
<evidence type="ECO:0000256" key="1">
    <source>
        <dbReference type="SAM" id="MobiDB-lite"/>
    </source>
</evidence>
<protein>
    <submittedName>
        <fullName evidence="2">Uncharacterized protein</fullName>
    </submittedName>
</protein>
<dbReference type="Proteomes" id="UP000024635">
    <property type="component" value="Unassembled WGS sequence"/>
</dbReference>
<feature type="compositionally biased region" description="Polar residues" evidence="1">
    <location>
        <begin position="1"/>
        <end position="11"/>
    </location>
</feature>
<keyword evidence="3" id="KW-1185">Reference proteome</keyword>
<dbReference type="EMBL" id="JARK01000672">
    <property type="protein sequence ID" value="EYC35359.1"/>
    <property type="molecule type" value="Genomic_DNA"/>
</dbReference>
<evidence type="ECO:0000313" key="3">
    <source>
        <dbReference type="Proteomes" id="UP000024635"/>
    </source>
</evidence>